<feature type="domain" description="Ig-like" evidence="2">
    <location>
        <begin position="168"/>
        <end position="239"/>
    </location>
</feature>
<sequence length="1475" mass="153879">MNKKNRDNNAGFTLVEIIVTLVILAIVAAFTVPALGGFIEDAHARDCQAKRTDLAKAYTTQLVDDGVANPGSTIDIANMETVLQAKGAIEGDGIETAVLDTQSDDAGVITYGQYTGLCPDGGVYAIKTKPTADGGQVVFYLECSKHGVVDVCQGANALSVVSIQITKTPTKTIYNKGEEFTAAGGEIEVTFKDKDGKQTTKNITMTNTMCSKPDMQQVGDNQSVTVSYSGKTASFTIDVKENIQLTALSITTPPTKTTYYVGESFNPAGMVVTATYSDGSQKPVTDYTITAPDTMGMQSVGTKDIGVSYTEGDITKTATWQSITVKLVQVRIVDANGIVAEYTDTVSGESTALKQAVKDVKDNQTIQIVVANYRLNPDVQVNPAGGGDEGIGISKNVTITTAQDIVGGPSRIYTNSQTASNLFQVKDSNATLTLDNIVLDGGNTGENSSGATCRVAYVSKGKVVVTGATIKNFTLSKTNLFYGGAFALKTEGELSIKGSTIENCTINSDGGTGEIISNGGAIAAGGTTLVTLGEGTVIRGCSAQYGGALSVVTETNKSSTTPVTLDGAKIENCTAVNQGGAINLISNSSLNIRDTSITGCSSPTGAIYAGGTSTTLGGTVQITENSQPVEAPSPCNLYLPGNKNLTIGEGGLTETASIGVTMGDKTREANGKQFATAAEENARNIDKLFADINPTLGDDDKLYGKEIGDKAIVWHSANYVPVCQLLHGETITPYDGDSAIQNAMKAAADGDTIEILQANYTVKAKIDIDRNITITKGEKITSVILTDSITNGDALFTMKADGKTATIKDLSLTSAQANSRAIYQTSGMVAFENVTMNGFKSTGNGGGIYISNATLKIKSSKLQNCVVSGSDTQGGAIWGDKAQISLDDSTIQNCQASGTTGSGGGIYIKDTTSKLRLDKTTIKDCSATQYGGAITTYSSPIAITNSTIENCSCTQTTGTSGGGAIRAANSGAVEITSTTIKGCHAIQGGVFSSGASTVTITGGSITGNYADDGALMDCYGRSADISALNLKGDLKVTANGKSTEDKTTAIVMNSDTDGQNPNTRLNISGTVQINNNAIKGSKSSGLIGTGEKTLIMTLSENAQICNNVVAQGAGGIYVNEKSTLNVADNVQITKNTSGTDGSKIVSNVLLTGAKKLNVTDNLGNGAKIGVTAEGRMSVGQQFGTRKTNTTTIPEGCFTADTVGLYGAAEGTSIKWANSIQSIAFKNDGKKYFYPKTVYKTGEAFSTEGGILTATYSDSTTKDIDLSQASCSGYDLSKAGAQTVVVTYKGVTTTYSIIVQEAPPVDDKAKQCIQKLASMLYGESYAVWYWNACTYYNGFTHNNNRFNGAVLSSKDGYATGGSWITDKYVYGNTNTLLASAADISDIDRQYVWAVVPNSRDGGYDSSSGISNADDYGYTIIWCTTNGLTGSEAIQSGKSYTVMVYDTKLANYRNGTITAASKNGNTYLNTATLKISE</sequence>
<feature type="domain" description="Ig-like" evidence="2">
    <location>
        <begin position="253"/>
        <end position="317"/>
    </location>
</feature>
<protein>
    <submittedName>
        <fullName evidence="3">Prepilin-type N-terminal cleavage/methylation domain-containing protein</fullName>
    </submittedName>
</protein>
<evidence type="ECO:0000259" key="2">
    <source>
        <dbReference type="Pfam" id="PF07523"/>
    </source>
</evidence>
<feature type="domain" description="Ig-like" evidence="2">
    <location>
        <begin position="1233"/>
        <end position="1297"/>
    </location>
</feature>
<keyword evidence="1" id="KW-0472">Membrane</keyword>
<keyword evidence="4" id="KW-1185">Reference proteome</keyword>
<dbReference type="SUPFAM" id="SSF51126">
    <property type="entry name" value="Pectin lyase-like"/>
    <property type="match status" value="2"/>
</dbReference>
<proteinExistence type="predicted"/>
<evidence type="ECO:0000256" key="1">
    <source>
        <dbReference type="SAM" id="Phobius"/>
    </source>
</evidence>
<name>A0A1H4AHY0_9FIRM</name>
<dbReference type="Gene3D" id="2.60.40.3630">
    <property type="match status" value="3"/>
</dbReference>
<dbReference type="NCBIfam" id="TIGR02532">
    <property type="entry name" value="IV_pilin_GFxxxE"/>
    <property type="match status" value="1"/>
</dbReference>
<dbReference type="InterPro" id="IPR022038">
    <property type="entry name" value="Ig-like_bact"/>
</dbReference>
<feature type="transmembrane region" description="Helical" evidence="1">
    <location>
        <begin position="12"/>
        <end position="39"/>
    </location>
</feature>
<dbReference type="Pfam" id="PF07963">
    <property type="entry name" value="N_methyl"/>
    <property type="match status" value="1"/>
</dbReference>
<dbReference type="InterPro" id="IPR012334">
    <property type="entry name" value="Pectin_lyas_fold"/>
</dbReference>
<accession>A0A1H4AHY0</accession>
<organism evidence="3 4">
    <name type="scientific">Eubacterium aggregans</name>
    <dbReference type="NCBI Taxonomy" id="81409"/>
    <lineage>
        <taxon>Bacteria</taxon>
        <taxon>Bacillati</taxon>
        <taxon>Bacillota</taxon>
        <taxon>Clostridia</taxon>
        <taxon>Eubacteriales</taxon>
        <taxon>Eubacteriaceae</taxon>
        <taxon>Eubacterium</taxon>
    </lineage>
</organism>
<dbReference type="InterPro" id="IPR011050">
    <property type="entry name" value="Pectin_lyase_fold/virulence"/>
</dbReference>
<dbReference type="InterPro" id="IPR012902">
    <property type="entry name" value="N_methyl_site"/>
</dbReference>
<dbReference type="Gene3D" id="3.30.700.10">
    <property type="entry name" value="Glycoprotein, Type 4 Pilin"/>
    <property type="match status" value="1"/>
</dbReference>
<dbReference type="Gene3D" id="2.160.20.10">
    <property type="entry name" value="Single-stranded right-handed beta-helix, Pectin lyase-like"/>
    <property type="match status" value="1"/>
</dbReference>
<dbReference type="SUPFAM" id="SSF54523">
    <property type="entry name" value="Pili subunits"/>
    <property type="match status" value="1"/>
</dbReference>
<dbReference type="RefSeq" id="WP_090306480.1">
    <property type="nucleotide sequence ID" value="NZ_FNRK01000008.1"/>
</dbReference>
<dbReference type="EMBL" id="FNRK01000008">
    <property type="protein sequence ID" value="SEA35202.1"/>
    <property type="molecule type" value="Genomic_DNA"/>
</dbReference>
<dbReference type="PROSITE" id="PS00409">
    <property type="entry name" value="PROKAR_NTER_METHYL"/>
    <property type="match status" value="1"/>
</dbReference>
<dbReference type="OrthoDB" id="9816557at2"/>
<dbReference type="InterPro" id="IPR045584">
    <property type="entry name" value="Pilin-like"/>
</dbReference>
<keyword evidence="1" id="KW-0812">Transmembrane</keyword>
<evidence type="ECO:0000313" key="3">
    <source>
        <dbReference type="EMBL" id="SEA35202.1"/>
    </source>
</evidence>
<dbReference type="Pfam" id="PF07523">
    <property type="entry name" value="Big_3"/>
    <property type="match status" value="3"/>
</dbReference>
<evidence type="ECO:0000313" key="4">
    <source>
        <dbReference type="Proteomes" id="UP000199394"/>
    </source>
</evidence>
<keyword evidence="1" id="KW-1133">Transmembrane helix</keyword>
<dbReference type="InterPro" id="IPR006626">
    <property type="entry name" value="PbH1"/>
</dbReference>
<dbReference type="STRING" id="81409.SAMN04515656_10871"/>
<reference evidence="3 4" key="1">
    <citation type="submission" date="2016-10" db="EMBL/GenBank/DDBJ databases">
        <authorList>
            <person name="de Groot N.N."/>
        </authorList>
    </citation>
    <scope>NUCLEOTIDE SEQUENCE [LARGE SCALE GENOMIC DNA]</scope>
    <source>
        <strain evidence="3 4">SR12</strain>
    </source>
</reference>
<dbReference type="Proteomes" id="UP000199394">
    <property type="component" value="Unassembled WGS sequence"/>
</dbReference>
<gene>
    <name evidence="3" type="ORF">SAMN04515656_10871</name>
</gene>
<dbReference type="SMART" id="SM00710">
    <property type="entry name" value="PbH1"/>
    <property type="match status" value="10"/>
</dbReference>